<protein>
    <recommendedName>
        <fullName evidence="4">F-box domain-containing protein</fullName>
    </recommendedName>
</protein>
<dbReference type="AlphaFoldDB" id="A0A4Y9ZTD0"/>
<feature type="region of interest" description="Disordered" evidence="1">
    <location>
        <begin position="103"/>
        <end position="123"/>
    </location>
</feature>
<accession>A0A4Y9ZTD0</accession>
<evidence type="ECO:0000313" key="3">
    <source>
        <dbReference type="Proteomes" id="UP000298061"/>
    </source>
</evidence>
<name>A0A4Y9ZTD0_9AGAM</name>
<evidence type="ECO:0000313" key="2">
    <source>
        <dbReference type="EMBL" id="TFY77825.1"/>
    </source>
</evidence>
<dbReference type="OrthoDB" id="3247499at2759"/>
<dbReference type="STRING" id="135208.A0A4Y9ZTD0"/>
<dbReference type="Proteomes" id="UP000298061">
    <property type="component" value="Unassembled WGS sequence"/>
</dbReference>
<organism evidence="2 3">
    <name type="scientific">Hericium alpestre</name>
    <dbReference type="NCBI Taxonomy" id="135208"/>
    <lineage>
        <taxon>Eukaryota</taxon>
        <taxon>Fungi</taxon>
        <taxon>Dikarya</taxon>
        <taxon>Basidiomycota</taxon>
        <taxon>Agaricomycotina</taxon>
        <taxon>Agaricomycetes</taxon>
        <taxon>Russulales</taxon>
        <taxon>Hericiaceae</taxon>
        <taxon>Hericium</taxon>
    </lineage>
</organism>
<reference evidence="2 3" key="1">
    <citation type="submission" date="2019-02" db="EMBL/GenBank/DDBJ databases">
        <title>Genome sequencing of the rare red list fungi Hericium alpestre (H. flagellum).</title>
        <authorList>
            <person name="Buettner E."/>
            <person name="Kellner H."/>
        </authorList>
    </citation>
    <scope>NUCLEOTIDE SEQUENCE [LARGE SCALE GENOMIC DNA]</scope>
    <source>
        <strain evidence="2 3">DSM 108284</strain>
    </source>
</reference>
<proteinExistence type="predicted"/>
<evidence type="ECO:0000256" key="1">
    <source>
        <dbReference type="SAM" id="MobiDB-lite"/>
    </source>
</evidence>
<comment type="caution">
    <text evidence="2">The sequence shown here is derived from an EMBL/GenBank/DDBJ whole genome shotgun (WGS) entry which is preliminary data.</text>
</comment>
<sequence>MSDSPAVPNTTLRCCETLSHNLRLAEVVRRFHIRWQTESVESPAFLLMIAQNIMQSLIPTFVHLDSLELHFGLSEHFPSTRNYFPAFAAPLLRHLSLSGMARGLPRPRRPAPPRPPAPVFLPRQPRHRSIDPARAPVQWLSLVGWEFVTEQDLTLMARTSTPVRNLDLSAMSVTPILLRDISRHLYHIECLRVKLALRHTLHFALSGIRLLAALTTVLGEFQELRALDLSPTNAVDGAGSSSAAEEEQLCVSWMRACPSLRRITFPSKTEWTLAGGGTWISEVPGCISRS</sequence>
<dbReference type="EMBL" id="SFCI01000815">
    <property type="protein sequence ID" value="TFY77825.1"/>
    <property type="molecule type" value="Genomic_DNA"/>
</dbReference>
<keyword evidence="3" id="KW-1185">Reference proteome</keyword>
<evidence type="ECO:0008006" key="4">
    <source>
        <dbReference type="Google" id="ProtNLM"/>
    </source>
</evidence>
<gene>
    <name evidence="2" type="ORF">EWM64_g6186</name>
</gene>